<name>A0A671PX66_9TELE</name>
<dbReference type="Ensembl" id="ENSSANT00000064704.1">
    <property type="protein sequence ID" value="ENSSANP00000060841.1"/>
    <property type="gene ID" value="ENSSANG00000030398.1"/>
</dbReference>
<dbReference type="AlphaFoldDB" id="A0A671PX66"/>
<accession>A0A671PX66</accession>
<proteinExistence type="predicted"/>
<dbReference type="Proteomes" id="UP000472260">
    <property type="component" value="Unassembled WGS sequence"/>
</dbReference>
<evidence type="ECO:0000259" key="1">
    <source>
        <dbReference type="Pfam" id="PF16297"/>
    </source>
</evidence>
<reference evidence="2" key="1">
    <citation type="submission" date="2025-08" db="UniProtKB">
        <authorList>
            <consortium name="Ensembl"/>
        </authorList>
    </citation>
    <scope>IDENTIFICATION</scope>
</reference>
<dbReference type="PANTHER" id="PTHR15503:SF22">
    <property type="entry name" value="TRANSPOSON TY3-I GAG POLYPROTEIN"/>
    <property type="match status" value="1"/>
</dbReference>
<reference evidence="2" key="2">
    <citation type="submission" date="2025-09" db="UniProtKB">
        <authorList>
            <consortium name="Ensembl"/>
        </authorList>
    </citation>
    <scope>IDENTIFICATION</scope>
</reference>
<dbReference type="InterPro" id="IPR032549">
    <property type="entry name" value="DUF4939"/>
</dbReference>
<sequence length="246" mass="27018">PIKPAISSHSTQHSSVWSTVHYLNIARLLTSFTNCCFLTSRSPFSLCYSDSPQPQFISRIPMTIITQITKKLRYPELSHISLTHLPSILTISALMTSLTPVTTPSSASVSPMALPASYAGDAAVCGGFLLQVDLFIEMQPQKFTTERSKVAFLISLLNGNALEWARAIWNAESAIINSYVAFKNHFKEVFGSTTGELSVSDQLLHLRQGSFTTREYTLQFRTLAATSGWNEAALLSAYRAVAEAGF</sequence>
<dbReference type="PANTHER" id="PTHR15503">
    <property type="entry name" value="LDOC1 RELATED"/>
    <property type="match status" value="1"/>
</dbReference>
<evidence type="ECO:0000313" key="3">
    <source>
        <dbReference type="Proteomes" id="UP000472260"/>
    </source>
</evidence>
<feature type="domain" description="DUF4939" evidence="1">
    <location>
        <begin position="108"/>
        <end position="194"/>
    </location>
</feature>
<keyword evidence="3" id="KW-1185">Reference proteome</keyword>
<organism evidence="2 3">
    <name type="scientific">Sinocyclocheilus anshuiensis</name>
    <dbReference type="NCBI Taxonomy" id="1608454"/>
    <lineage>
        <taxon>Eukaryota</taxon>
        <taxon>Metazoa</taxon>
        <taxon>Chordata</taxon>
        <taxon>Craniata</taxon>
        <taxon>Vertebrata</taxon>
        <taxon>Euteleostomi</taxon>
        <taxon>Actinopterygii</taxon>
        <taxon>Neopterygii</taxon>
        <taxon>Teleostei</taxon>
        <taxon>Ostariophysi</taxon>
        <taxon>Cypriniformes</taxon>
        <taxon>Cyprinidae</taxon>
        <taxon>Cyprininae</taxon>
        <taxon>Sinocyclocheilus</taxon>
    </lineage>
</organism>
<protein>
    <recommendedName>
        <fullName evidence="1">DUF4939 domain-containing protein</fullName>
    </recommendedName>
</protein>
<evidence type="ECO:0000313" key="2">
    <source>
        <dbReference type="Ensembl" id="ENSSANP00000060841.1"/>
    </source>
</evidence>
<dbReference type="Pfam" id="PF16297">
    <property type="entry name" value="DUF4939"/>
    <property type="match status" value="1"/>
</dbReference>
<dbReference type="InterPro" id="IPR032567">
    <property type="entry name" value="RTL1-rel"/>
</dbReference>